<dbReference type="Gene3D" id="3.30.70.360">
    <property type="match status" value="1"/>
</dbReference>
<keyword evidence="26" id="KW-0812">Transmembrane</keyword>
<comment type="catalytic activity">
    <reaction evidence="23">
        <text>L-phenylalanine + (9Z)-octadecenoate = N-(9Z-octadecenoyl)-L-phenylalanine + H2O</text>
        <dbReference type="Rhea" id="RHEA:51300"/>
        <dbReference type="ChEBI" id="CHEBI:15377"/>
        <dbReference type="ChEBI" id="CHEBI:30823"/>
        <dbReference type="ChEBI" id="CHEBI:58095"/>
        <dbReference type="ChEBI" id="CHEBI:134020"/>
    </reaction>
    <physiologicalReaction direction="left-to-right" evidence="23">
        <dbReference type="Rhea" id="RHEA:51301"/>
    </physiologicalReaction>
    <physiologicalReaction direction="right-to-left" evidence="23">
        <dbReference type="Rhea" id="RHEA:51302"/>
    </physiologicalReaction>
</comment>
<evidence type="ECO:0000256" key="2">
    <source>
        <dbReference type="ARBA" id="ARBA00006247"/>
    </source>
</evidence>
<keyword evidence="4" id="KW-0479">Metal-binding</keyword>
<comment type="function">
    <text evidence="7">Secreted enzyme that regulates the endogenous N-fatty acyl amino acid (NAAs) tissue and circulating levels by functioning as a bidirectional NAA synthase/hydrolase. It condenses free fatty acids and free amino acids to generate NAAs and bidirectionally catalyzes the reverse hydrolysis reaction. Some of these NAAs stimulate oxidative metabolism via mitochondrial uncoupling, increasing energy expenditure in a UPC1-independent manner. Thereby, this secreted protein may indirectly regulate whole body energy expenditure. PM20D1 circulates in tight association with both low- and high-density (LDL and HDL,respectively) lipoprotein particles.</text>
</comment>
<evidence type="ECO:0000259" key="27">
    <source>
        <dbReference type="Pfam" id="PF07687"/>
    </source>
</evidence>
<sequence length="520" mass="58339">MATKKTRSHSVFSKICTYLGAVFIFLAIIVTIRTLTFPSRQQIVQECAPYDTDFIAADDRLKRNLQRAIAIETISYGQQKQNDAELAKFGTFLGEVFPAIHSSPLVKREVVANYSLLYTVEGTDKNLQPYMLAAHMDVVPVAGQKWDYPPFQGKEVDGFIYGRGTVDDKHCLMGILEALEFRLQRGEKPKRTVYIAFGHDEEISGTVGAKTISQILQSRNVDIEFIIDEGTVILDGIVPMVDKHVAMIGVSEKGYLTLRAVLNTTNTGHSSMPPMRSTIGELAKAITRLESNPLPIVFGKGPEVAMFEDLAPEMNIFGRIVMTNLWLFSPIISYVLSLKPSTNAIIRTTTAVTIISGGMKENVLPSSAEVTINQRIHPAQTVKEVYDYDYQIMSEVIPDGYNLHFEVINSLEPSHTSPHDEHSFGYYTISKSLRQVFPNILVSPGLMLANTDTRHYWNLTKSIYRFAPAIMKQSDLPRIHGSNERISIRNYEQVVNFYYHLMVNADESATHLPHSHSSEL</sequence>
<comment type="catalytic activity">
    <reaction evidence="18">
        <text>N-(9Z-octadecenoyl)-L-serine + H2O = L-serine + (9Z)-octadecenoate</text>
        <dbReference type="Rhea" id="RHEA:51352"/>
        <dbReference type="ChEBI" id="CHEBI:15377"/>
        <dbReference type="ChEBI" id="CHEBI:30823"/>
        <dbReference type="ChEBI" id="CHEBI:33384"/>
        <dbReference type="ChEBI" id="CHEBI:134031"/>
    </reaction>
    <physiologicalReaction direction="left-to-right" evidence="18">
        <dbReference type="Rhea" id="RHEA:51353"/>
    </physiologicalReaction>
</comment>
<dbReference type="InterPro" id="IPR036264">
    <property type="entry name" value="Bact_exopeptidase_dim_dom"/>
</dbReference>
<evidence type="ECO:0000256" key="26">
    <source>
        <dbReference type="SAM" id="Phobius"/>
    </source>
</evidence>
<comment type="pathway">
    <text evidence="1">Lipid metabolism; fatty acid metabolism.</text>
</comment>
<comment type="catalytic activity">
    <reaction evidence="16">
        <text>N-(5Z,8Z,11Z,14Z)-eicosatetraenoyl-glycine + H2O = (5Z,8Z,11Z,14Z)-eicosatetraenoate + glycine</text>
        <dbReference type="Rhea" id="RHEA:64108"/>
        <dbReference type="ChEBI" id="CHEBI:15377"/>
        <dbReference type="ChEBI" id="CHEBI:32395"/>
        <dbReference type="ChEBI" id="CHEBI:57305"/>
        <dbReference type="ChEBI" id="CHEBI:59002"/>
    </reaction>
    <physiologicalReaction direction="left-to-right" evidence="16">
        <dbReference type="Rhea" id="RHEA:64109"/>
    </physiologicalReaction>
    <physiologicalReaction direction="right-to-left" evidence="16">
        <dbReference type="Rhea" id="RHEA:64110"/>
    </physiologicalReaction>
</comment>
<comment type="catalytic activity">
    <reaction evidence="25">
        <text>N-(9Z-octadecenoyl)-L-lysine + H2O = L-lysine + (9Z)-octadecenoate</text>
        <dbReference type="Rhea" id="RHEA:64192"/>
        <dbReference type="ChEBI" id="CHEBI:15377"/>
        <dbReference type="ChEBI" id="CHEBI:30823"/>
        <dbReference type="ChEBI" id="CHEBI:32551"/>
        <dbReference type="ChEBI" id="CHEBI:149731"/>
    </reaction>
    <physiologicalReaction direction="left-to-right" evidence="25">
        <dbReference type="Rhea" id="RHEA:64193"/>
    </physiologicalReaction>
</comment>
<evidence type="ECO:0000256" key="20">
    <source>
        <dbReference type="ARBA" id="ARBA00048822"/>
    </source>
</evidence>
<dbReference type="InterPro" id="IPR047177">
    <property type="entry name" value="Pept_M20A"/>
</dbReference>
<evidence type="ECO:0000256" key="10">
    <source>
        <dbReference type="ARBA" id="ARBA00047723"/>
    </source>
</evidence>
<comment type="catalytic activity">
    <reaction evidence="13">
        <text>N-hexadecanoyl-L-phenylalanine + H2O = hexadecanoate + L-phenylalanine</text>
        <dbReference type="Rhea" id="RHEA:64124"/>
        <dbReference type="ChEBI" id="CHEBI:7896"/>
        <dbReference type="ChEBI" id="CHEBI:15377"/>
        <dbReference type="ChEBI" id="CHEBI:58095"/>
        <dbReference type="ChEBI" id="CHEBI:149699"/>
    </reaction>
    <physiologicalReaction direction="left-to-right" evidence="13">
        <dbReference type="Rhea" id="RHEA:64125"/>
    </physiologicalReaction>
</comment>
<evidence type="ECO:0000256" key="4">
    <source>
        <dbReference type="ARBA" id="ARBA00022723"/>
    </source>
</evidence>
<evidence type="ECO:0000256" key="8">
    <source>
        <dbReference type="ARBA" id="ARBA00047450"/>
    </source>
</evidence>
<evidence type="ECO:0000256" key="17">
    <source>
        <dbReference type="ARBA" id="ARBA00048579"/>
    </source>
</evidence>
<keyword evidence="28" id="KW-1185">Reference proteome</keyword>
<comment type="catalytic activity">
    <reaction evidence="21">
        <text>N-(9Z-octadecenoyl)-L-leucine + H2O = L-leucine + (9Z)-octadecenoate</text>
        <dbReference type="Rhea" id="RHEA:51360"/>
        <dbReference type="ChEBI" id="CHEBI:15377"/>
        <dbReference type="ChEBI" id="CHEBI:30823"/>
        <dbReference type="ChEBI" id="CHEBI:57427"/>
        <dbReference type="ChEBI" id="CHEBI:134035"/>
    </reaction>
    <physiologicalReaction direction="left-to-right" evidence="21">
        <dbReference type="Rhea" id="RHEA:51361"/>
    </physiologicalReaction>
    <physiologicalReaction direction="right-to-left" evidence="21">
        <dbReference type="Rhea" id="RHEA:51362"/>
    </physiologicalReaction>
</comment>
<evidence type="ECO:0000256" key="24">
    <source>
        <dbReference type="ARBA" id="ARBA00049100"/>
    </source>
</evidence>
<proteinExistence type="inferred from homology"/>
<comment type="catalytic activity">
    <reaction evidence="17">
        <text>an N-acyl-L-amino acid + H2O = an L-alpha-amino acid + a carboxylate</text>
        <dbReference type="Rhea" id="RHEA:15565"/>
        <dbReference type="ChEBI" id="CHEBI:15377"/>
        <dbReference type="ChEBI" id="CHEBI:29067"/>
        <dbReference type="ChEBI" id="CHEBI:59869"/>
        <dbReference type="ChEBI" id="CHEBI:59874"/>
        <dbReference type="EC" id="3.5.1.14"/>
    </reaction>
    <physiologicalReaction direction="left-to-right" evidence="17">
        <dbReference type="Rhea" id="RHEA:15566"/>
    </physiologicalReaction>
    <physiologicalReaction direction="right-to-left" evidence="17">
        <dbReference type="Rhea" id="RHEA:15567"/>
    </physiologicalReaction>
</comment>
<gene>
    <name evidence="29" type="primary">LOC100377186</name>
</gene>
<comment type="catalytic activity">
    <reaction evidence="19">
        <text>N-(9Z-octadecenoyl)-L-glutamine + H2O = L-glutamine + (9Z)-octadecenoate</text>
        <dbReference type="Rhea" id="RHEA:51356"/>
        <dbReference type="ChEBI" id="CHEBI:15377"/>
        <dbReference type="ChEBI" id="CHEBI:30823"/>
        <dbReference type="ChEBI" id="CHEBI:58359"/>
        <dbReference type="ChEBI" id="CHEBI:134033"/>
    </reaction>
    <physiologicalReaction direction="left-to-right" evidence="19">
        <dbReference type="Rhea" id="RHEA:51357"/>
    </physiologicalReaction>
</comment>
<evidence type="ECO:0000256" key="11">
    <source>
        <dbReference type="ARBA" id="ARBA00047866"/>
    </source>
</evidence>
<dbReference type="CDD" id="cd05674">
    <property type="entry name" value="M20_yscS"/>
    <property type="match status" value="1"/>
</dbReference>
<evidence type="ECO:0000256" key="5">
    <source>
        <dbReference type="ARBA" id="ARBA00022801"/>
    </source>
</evidence>
<comment type="catalytic activity">
    <reaction evidence="24">
        <text>N-(5Z,8Z,11Z,14Z-eicosatetraenoyl)-L-serine + H2O = (5Z,8Z,11Z,14Z)-eicosatetraenoate + L-serine</text>
        <dbReference type="Rhea" id="RHEA:64116"/>
        <dbReference type="ChEBI" id="CHEBI:15377"/>
        <dbReference type="ChEBI" id="CHEBI:32395"/>
        <dbReference type="ChEBI" id="CHEBI:33384"/>
        <dbReference type="ChEBI" id="CHEBI:149697"/>
    </reaction>
    <physiologicalReaction direction="left-to-right" evidence="24">
        <dbReference type="Rhea" id="RHEA:64117"/>
    </physiologicalReaction>
    <physiologicalReaction direction="right-to-left" evidence="24">
        <dbReference type="Rhea" id="RHEA:64118"/>
    </physiologicalReaction>
</comment>
<comment type="similarity">
    <text evidence="2">Belongs to the peptidase M20A family.</text>
</comment>
<evidence type="ECO:0000256" key="3">
    <source>
        <dbReference type="ARBA" id="ARBA00022670"/>
    </source>
</evidence>
<comment type="catalytic activity">
    <reaction evidence="9">
        <text>N-(4Z,7Z,10Z,13Z,16Z,19Z-docosahexaenoyl)-L-phenylalanine + H2O = (4Z,7Z,10Z,13Z,16Z,19Z)-docosahexaenoate + L-phenylalanine</text>
        <dbReference type="Rhea" id="RHEA:64132"/>
        <dbReference type="ChEBI" id="CHEBI:15377"/>
        <dbReference type="ChEBI" id="CHEBI:58095"/>
        <dbReference type="ChEBI" id="CHEBI:77016"/>
        <dbReference type="ChEBI" id="CHEBI:149701"/>
    </reaction>
    <physiologicalReaction direction="left-to-right" evidence="9">
        <dbReference type="Rhea" id="RHEA:64133"/>
    </physiologicalReaction>
</comment>
<dbReference type="InterPro" id="IPR011650">
    <property type="entry name" value="Peptidase_M20_dimer"/>
</dbReference>
<dbReference type="RefSeq" id="XP_002736702.1">
    <property type="nucleotide sequence ID" value="XM_002736656.2"/>
</dbReference>
<evidence type="ECO:0000256" key="18">
    <source>
        <dbReference type="ARBA" id="ARBA00048597"/>
    </source>
</evidence>
<dbReference type="InterPro" id="IPR002933">
    <property type="entry name" value="Peptidase_M20"/>
</dbReference>
<evidence type="ECO:0000256" key="9">
    <source>
        <dbReference type="ARBA" id="ARBA00047567"/>
    </source>
</evidence>
<comment type="catalytic activity">
    <reaction evidence="22">
        <text>an N-acyl-aromatic L-alpha-amino acid + H2O = an aromatic L-alpha-amino acid + a carboxylate</text>
        <dbReference type="Rhea" id="RHEA:54184"/>
        <dbReference type="ChEBI" id="CHEBI:15377"/>
        <dbReference type="ChEBI" id="CHEBI:29067"/>
        <dbReference type="ChEBI" id="CHEBI:84824"/>
        <dbReference type="ChEBI" id="CHEBI:138093"/>
        <dbReference type="EC" id="3.5.1.114"/>
    </reaction>
    <physiologicalReaction direction="left-to-right" evidence="22">
        <dbReference type="Rhea" id="RHEA:54185"/>
    </physiologicalReaction>
    <physiologicalReaction direction="right-to-left" evidence="22">
        <dbReference type="Rhea" id="RHEA:54186"/>
    </physiologicalReaction>
</comment>
<dbReference type="PANTHER" id="PTHR45962">
    <property type="entry name" value="N-FATTY-ACYL-AMINO ACID SYNTHASE/HYDROLASE PM20D1"/>
    <property type="match status" value="1"/>
</dbReference>
<evidence type="ECO:0000256" key="13">
    <source>
        <dbReference type="ARBA" id="ARBA00047879"/>
    </source>
</evidence>
<accession>A0ABM0GSZ6</accession>
<organism evidence="28 29">
    <name type="scientific">Saccoglossus kowalevskii</name>
    <name type="common">Acorn worm</name>
    <dbReference type="NCBI Taxonomy" id="10224"/>
    <lineage>
        <taxon>Eukaryota</taxon>
        <taxon>Metazoa</taxon>
        <taxon>Hemichordata</taxon>
        <taxon>Enteropneusta</taxon>
        <taxon>Harrimaniidae</taxon>
        <taxon>Saccoglossus</taxon>
    </lineage>
</organism>
<dbReference type="Pfam" id="PF07687">
    <property type="entry name" value="M20_dimer"/>
    <property type="match status" value="1"/>
</dbReference>
<comment type="catalytic activity">
    <reaction evidence="8">
        <text>(9Z)-octadecenoate + glycine = N-(9Z-octadecenoyl)glycine + H2O</text>
        <dbReference type="Rhea" id="RHEA:51316"/>
        <dbReference type="ChEBI" id="CHEBI:15377"/>
        <dbReference type="ChEBI" id="CHEBI:30823"/>
        <dbReference type="ChEBI" id="CHEBI:57305"/>
        <dbReference type="ChEBI" id="CHEBI:133992"/>
    </reaction>
    <physiologicalReaction direction="right-to-left" evidence="8">
        <dbReference type="Rhea" id="RHEA:51318"/>
    </physiologicalReaction>
</comment>
<evidence type="ECO:0000256" key="6">
    <source>
        <dbReference type="ARBA" id="ARBA00022833"/>
    </source>
</evidence>
<protein>
    <submittedName>
        <fullName evidence="29">Probable carboxypeptidase PM20D1-like</fullName>
    </submittedName>
</protein>
<comment type="catalytic activity">
    <reaction evidence="20">
        <text>N-(9Z-octadecenoyl)-L-tryptophan + H2O = L-tryptophan + (9Z)-octadecenoate</text>
        <dbReference type="Rhea" id="RHEA:64176"/>
        <dbReference type="ChEBI" id="CHEBI:15377"/>
        <dbReference type="ChEBI" id="CHEBI:30823"/>
        <dbReference type="ChEBI" id="CHEBI:57912"/>
        <dbReference type="ChEBI" id="CHEBI:149733"/>
    </reaction>
    <physiologicalReaction direction="left-to-right" evidence="20">
        <dbReference type="Rhea" id="RHEA:64177"/>
    </physiologicalReaction>
</comment>
<comment type="catalytic activity">
    <reaction evidence="12">
        <text>(5Z,8Z,11Z,14Z)-eicosatetraenoate + L-phenylalanine = N-(5Z,8Z,11Z,14Z-eicosatetraenoyl)-L-phenylalanine + H2O</text>
        <dbReference type="Rhea" id="RHEA:51312"/>
        <dbReference type="ChEBI" id="CHEBI:15377"/>
        <dbReference type="ChEBI" id="CHEBI:32395"/>
        <dbReference type="ChEBI" id="CHEBI:58095"/>
        <dbReference type="ChEBI" id="CHEBI:134022"/>
    </reaction>
    <physiologicalReaction direction="left-to-right" evidence="12">
        <dbReference type="Rhea" id="RHEA:51313"/>
    </physiologicalReaction>
    <physiologicalReaction direction="right-to-left" evidence="12">
        <dbReference type="Rhea" id="RHEA:51314"/>
    </physiologicalReaction>
</comment>
<keyword evidence="26" id="KW-0472">Membrane</keyword>
<dbReference type="Gene3D" id="3.40.630.10">
    <property type="entry name" value="Zn peptidases"/>
    <property type="match status" value="1"/>
</dbReference>
<evidence type="ECO:0000313" key="29">
    <source>
        <dbReference type="RefSeq" id="XP_002736702.1"/>
    </source>
</evidence>
<dbReference type="GeneID" id="100377186"/>
<dbReference type="PANTHER" id="PTHR45962:SF1">
    <property type="entry name" value="N-FATTY-ACYL-AMINO ACID SYNTHASE_HYDROLASE PM20D1"/>
    <property type="match status" value="1"/>
</dbReference>
<comment type="catalytic activity">
    <reaction evidence="10">
        <text>N-octadecanoyl-L-phenylalanine + H2O = octadecanoate + L-phenylalanine</text>
        <dbReference type="Rhea" id="RHEA:64128"/>
        <dbReference type="ChEBI" id="CHEBI:15377"/>
        <dbReference type="ChEBI" id="CHEBI:25629"/>
        <dbReference type="ChEBI" id="CHEBI:58095"/>
        <dbReference type="ChEBI" id="CHEBI:149700"/>
    </reaction>
    <physiologicalReaction direction="left-to-right" evidence="10">
        <dbReference type="Rhea" id="RHEA:64129"/>
    </physiologicalReaction>
</comment>
<evidence type="ECO:0000313" key="28">
    <source>
        <dbReference type="Proteomes" id="UP000694865"/>
    </source>
</evidence>
<evidence type="ECO:0000256" key="16">
    <source>
        <dbReference type="ARBA" id="ARBA00048402"/>
    </source>
</evidence>
<reference evidence="29" key="1">
    <citation type="submission" date="2025-08" db="UniProtKB">
        <authorList>
            <consortium name="RefSeq"/>
        </authorList>
    </citation>
    <scope>IDENTIFICATION</scope>
    <source>
        <tissue evidence="29">Testes</tissue>
    </source>
</reference>
<feature type="transmembrane region" description="Helical" evidence="26">
    <location>
        <begin position="12"/>
        <end position="32"/>
    </location>
</feature>
<evidence type="ECO:0000256" key="15">
    <source>
        <dbReference type="ARBA" id="ARBA00048380"/>
    </source>
</evidence>
<comment type="catalytic activity">
    <reaction evidence="15">
        <text>N-(9Z-octadecenoyl)-L-asparagine + H2O = L-asparagine + (9Z)-octadecenoate</text>
        <dbReference type="Rhea" id="RHEA:64136"/>
        <dbReference type="ChEBI" id="CHEBI:15377"/>
        <dbReference type="ChEBI" id="CHEBI:30823"/>
        <dbReference type="ChEBI" id="CHEBI:58048"/>
        <dbReference type="ChEBI" id="CHEBI:149730"/>
    </reaction>
    <physiologicalReaction direction="left-to-right" evidence="15">
        <dbReference type="Rhea" id="RHEA:64137"/>
    </physiologicalReaction>
</comment>
<dbReference type="SUPFAM" id="SSF53187">
    <property type="entry name" value="Zn-dependent exopeptidases"/>
    <property type="match status" value="1"/>
</dbReference>
<dbReference type="Gene3D" id="1.10.150.900">
    <property type="match status" value="1"/>
</dbReference>
<evidence type="ECO:0000256" key="1">
    <source>
        <dbReference type="ARBA" id="ARBA00004872"/>
    </source>
</evidence>
<name>A0ABM0GSZ6_SACKO</name>
<dbReference type="Pfam" id="PF01546">
    <property type="entry name" value="Peptidase_M20"/>
    <property type="match status" value="1"/>
</dbReference>
<feature type="domain" description="Peptidase M20 dimerisation" evidence="27">
    <location>
        <begin position="253"/>
        <end position="386"/>
    </location>
</feature>
<dbReference type="Proteomes" id="UP000694865">
    <property type="component" value="Unplaced"/>
</dbReference>
<comment type="catalytic activity">
    <reaction evidence="11">
        <text>N-(9Z-octadecenoyl)-L-tyrosine + H2O = L-tyrosine + (9Z)-octadecenoate</text>
        <dbReference type="Rhea" id="RHEA:64184"/>
        <dbReference type="ChEBI" id="CHEBI:15377"/>
        <dbReference type="ChEBI" id="CHEBI:30823"/>
        <dbReference type="ChEBI" id="CHEBI:58315"/>
        <dbReference type="ChEBI" id="CHEBI:149734"/>
    </reaction>
    <physiologicalReaction direction="left-to-right" evidence="11">
        <dbReference type="Rhea" id="RHEA:64185"/>
    </physiologicalReaction>
</comment>
<evidence type="ECO:0000256" key="23">
    <source>
        <dbReference type="ARBA" id="ARBA00048879"/>
    </source>
</evidence>
<keyword evidence="6" id="KW-0862">Zinc</keyword>
<evidence type="ECO:0000256" key="21">
    <source>
        <dbReference type="ARBA" id="ARBA00048827"/>
    </source>
</evidence>
<evidence type="ECO:0000256" key="7">
    <source>
        <dbReference type="ARBA" id="ARBA00046147"/>
    </source>
</evidence>
<evidence type="ECO:0000256" key="22">
    <source>
        <dbReference type="ARBA" id="ARBA00048840"/>
    </source>
</evidence>
<evidence type="ECO:0000256" key="19">
    <source>
        <dbReference type="ARBA" id="ARBA00048729"/>
    </source>
</evidence>
<keyword evidence="5" id="KW-0378">Hydrolase</keyword>
<keyword evidence="3" id="KW-0645">Protease</keyword>
<evidence type="ECO:0000256" key="12">
    <source>
        <dbReference type="ARBA" id="ARBA00047874"/>
    </source>
</evidence>
<evidence type="ECO:0000256" key="14">
    <source>
        <dbReference type="ARBA" id="ARBA00048145"/>
    </source>
</evidence>
<comment type="catalytic activity">
    <reaction evidence="14">
        <text>N-(9Z-octadecenoyl)-L-methionine + H2O = (9Z)-octadecenoate + L-methionine</text>
        <dbReference type="Rhea" id="RHEA:64144"/>
        <dbReference type="ChEBI" id="CHEBI:15377"/>
        <dbReference type="ChEBI" id="CHEBI:30823"/>
        <dbReference type="ChEBI" id="CHEBI:57844"/>
        <dbReference type="ChEBI" id="CHEBI:149732"/>
    </reaction>
    <physiologicalReaction direction="left-to-right" evidence="14">
        <dbReference type="Rhea" id="RHEA:64145"/>
    </physiologicalReaction>
</comment>
<evidence type="ECO:0000256" key="25">
    <source>
        <dbReference type="ARBA" id="ARBA00049457"/>
    </source>
</evidence>
<dbReference type="SUPFAM" id="SSF55031">
    <property type="entry name" value="Bacterial exopeptidase dimerisation domain"/>
    <property type="match status" value="1"/>
</dbReference>
<keyword evidence="26" id="KW-1133">Transmembrane helix</keyword>